<evidence type="ECO:0000259" key="4">
    <source>
        <dbReference type="Pfam" id="PF24517"/>
    </source>
</evidence>
<dbReference type="OrthoDB" id="221687at2"/>
<sequence>MLAVIQPVFAGTISLIATTNQLGPTPTILGYNSGHFYPGSNTRDWWRYSGVNGARFFLPTKEFEPFSSSPPAAVTNQTSFLAQRDALRVDPARSPWIDWPAFTNRFEHEPLGGMVFGYALREVRHLNLQVCAQITGTQFAFPIAGSNDWSGQWKFWLHCYAQAFYLARQFDVQRFQYFNEPNHSNAGGITVPDYFRRFQLASDAFQSAIVDVNRLQGKSLIPIILAPVSAGSPDGIYPAWGRPLVQNRHLNFLGLTNSNFSLLHKYDYHQYNSAPERFGVTASNLNMLIARDTSPEKAPPLTLTEFNVHTAGKFLELSETLDSPSQYPQLAAKVINLFDNSADELYCFKFSQTDYRLGIKKNGTHYVDNTNAPYNIGTITKAGEVWRLINKGFKAGRTRLELTYSSSSPSFYAAACYDPSNDRHYILSANTTNKSMALTLDLAAWNIPSTNHLLIEEVSEACYGGVKSWKPLKSNRALSEIQPPDSVWLITVSTRPETQSVTIPVSEFASIRDGKYKNTAYLSGSMLRIQNNSTNADYRAVTYLKFHLPSKDRTNIQSAFLDLTAHTVNNAPLAYAHIYAIDGNSVLFTSSLSWSTSPNLLQNVPGGNTYTNNFIMGAGDSAHLIGQLVAIHKPRQQLIDLTDYVRHTTNTNLTFLLVRQNGFQGDDADASALAISSKSEYLPSLTIVR</sequence>
<dbReference type="AlphaFoldDB" id="B9XP49"/>
<keyword evidence="6" id="KW-1185">Reference proteome</keyword>
<protein>
    <recommendedName>
        <fullName evidence="4">Carbohydrate-binding module family 96 domain-containing protein</fullName>
    </recommendedName>
</protein>
<dbReference type="InterPro" id="IPR055372">
    <property type="entry name" value="CBM96"/>
</dbReference>
<dbReference type="EMBL" id="ABOX02000044">
    <property type="protein sequence ID" value="EEF58405.1"/>
    <property type="molecule type" value="Genomic_DNA"/>
</dbReference>
<feature type="domain" description="Carbohydrate-binding module family 96" evidence="4">
    <location>
        <begin position="503"/>
        <end position="603"/>
    </location>
</feature>
<name>B9XP49_PEDPL</name>
<dbReference type="Pfam" id="PF24517">
    <property type="entry name" value="CBM96"/>
    <property type="match status" value="1"/>
</dbReference>
<reference evidence="5 6" key="1">
    <citation type="journal article" date="2011" name="J. Bacteriol.">
        <title>Genome sequence of 'Pedosphaera parvula' Ellin514, an aerobic Verrucomicrobial isolate from pasture soil.</title>
        <authorList>
            <person name="Kant R."/>
            <person name="van Passel M.W."/>
            <person name="Sangwan P."/>
            <person name="Palva A."/>
            <person name="Lucas S."/>
            <person name="Copeland A."/>
            <person name="Lapidus A."/>
            <person name="Glavina Del Rio T."/>
            <person name="Dalin E."/>
            <person name="Tice H."/>
            <person name="Bruce D."/>
            <person name="Goodwin L."/>
            <person name="Pitluck S."/>
            <person name="Chertkov O."/>
            <person name="Larimer F.W."/>
            <person name="Land M.L."/>
            <person name="Hauser L."/>
            <person name="Brettin T.S."/>
            <person name="Detter J.C."/>
            <person name="Han S."/>
            <person name="de Vos W.M."/>
            <person name="Janssen P.H."/>
            <person name="Smidt H."/>
        </authorList>
    </citation>
    <scope>NUCLEOTIDE SEQUENCE [LARGE SCALE GENOMIC DNA]</scope>
    <source>
        <strain evidence="5 6">Ellin514</strain>
    </source>
</reference>
<dbReference type="RefSeq" id="WP_007417585.1">
    <property type="nucleotide sequence ID" value="NZ_ABOX02000044.1"/>
</dbReference>
<evidence type="ECO:0000313" key="5">
    <source>
        <dbReference type="EMBL" id="EEF58405.1"/>
    </source>
</evidence>
<dbReference type="STRING" id="320771.Cflav_PD6148"/>
<dbReference type="GO" id="GO:0005576">
    <property type="term" value="C:extracellular region"/>
    <property type="evidence" value="ECO:0007669"/>
    <property type="project" value="UniProtKB-SubCell"/>
</dbReference>
<keyword evidence="3" id="KW-0732">Signal</keyword>
<keyword evidence="2" id="KW-0964">Secreted</keyword>
<organism evidence="5 6">
    <name type="scientific">Pedosphaera parvula (strain Ellin514)</name>
    <dbReference type="NCBI Taxonomy" id="320771"/>
    <lineage>
        <taxon>Bacteria</taxon>
        <taxon>Pseudomonadati</taxon>
        <taxon>Verrucomicrobiota</taxon>
        <taxon>Pedosphaerae</taxon>
        <taxon>Pedosphaerales</taxon>
        <taxon>Pedosphaeraceae</taxon>
        <taxon>Pedosphaera</taxon>
    </lineage>
</organism>
<evidence type="ECO:0000256" key="2">
    <source>
        <dbReference type="ARBA" id="ARBA00022525"/>
    </source>
</evidence>
<evidence type="ECO:0000256" key="1">
    <source>
        <dbReference type="ARBA" id="ARBA00004613"/>
    </source>
</evidence>
<comment type="subcellular location">
    <subcellularLocation>
        <location evidence="1">Secreted</location>
    </subcellularLocation>
</comment>
<gene>
    <name evidence="5" type="ORF">Cflav_PD6148</name>
</gene>
<comment type="caution">
    <text evidence="5">The sequence shown here is derived from an EMBL/GenBank/DDBJ whole genome shotgun (WGS) entry which is preliminary data.</text>
</comment>
<evidence type="ECO:0000256" key="3">
    <source>
        <dbReference type="ARBA" id="ARBA00022729"/>
    </source>
</evidence>
<dbReference type="Proteomes" id="UP000003688">
    <property type="component" value="Unassembled WGS sequence"/>
</dbReference>
<accession>B9XP49</accession>
<proteinExistence type="predicted"/>
<dbReference type="SUPFAM" id="SSF51445">
    <property type="entry name" value="(Trans)glycosidases"/>
    <property type="match status" value="1"/>
</dbReference>
<dbReference type="InterPro" id="IPR017853">
    <property type="entry name" value="GH"/>
</dbReference>
<evidence type="ECO:0000313" key="6">
    <source>
        <dbReference type="Proteomes" id="UP000003688"/>
    </source>
</evidence>